<proteinExistence type="predicted"/>
<evidence type="ECO:0000313" key="3">
    <source>
        <dbReference type="Proteomes" id="UP000268469"/>
    </source>
</evidence>
<dbReference type="InterPro" id="IPR038765">
    <property type="entry name" value="Papain-like_cys_pep_sf"/>
</dbReference>
<organism evidence="2 3">
    <name type="scientific">candidate division WOR-3 bacterium</name>
    <dbReference type="NCBI Taxonomy" id="2052148"/>
    <lineage>
        <taxon>Bacteria</taxon>
        <taxon>Bacteria division WOR-3</taxon>
    </lineage>
</organism>
<feature type="non-terminal residue" evidence="2">
    <location>
        <position position="700"/>
    </location>
</feature>
<gene>
    <name evidence="2" type="ORF">DRP53_06215</name>
</gene>
<dbReference type="PANTHER" id="PTHR33490">
    <property type="entry name" value="BLR5614 PROTEIN-RELATED"/>
    <property type="match status" value="1"/>
</dbReference>
<protein>
    <recommendedName>
        <fullName evidence="1">Transglutaminase-like domain-containing protein</fullName>
    </recommendedName>
</protein>
<evidence type="ECO:0000259" key="1">
    <source>
        <dbReference type="Pfam" id="PF01841"/>
    </source>
</evidence>
<dbReference type="Proteomes" id="UP000268469">
    <property type="component" value="Unassembled WGS sequence"/>
</dbReference>
<sequence length="700" mass="79699">MINFHNKFKIVALVLALSGFLPQCLGISNLLYAENIESAKHKEKDVKQEEALEVKSPAKRFEQILEEIKAVSEGIKSRGKIIESEKIALQQRKQELLNLDEAIREEFKKTEKFLKDKPISGKFLKRHKDFVKDYEERFRKLLRYIDYFIEGKDVIKKAQGLIKFLEENKPVKPEMEFRPEKLPLRSLPVKDLPIEEGKEGSRRQNRAIKGNFAEPDSGYLKETLEVQFTPEIESLAAELDHNPVKIYEYVRNNFDYEPYYGSLKGAQQTLFEGAGNDFDLASLLIALLRVSGIHARYVRGEVIIPIERAMKWLRCVKERELVGRILATNGIPGVYIQSGGKIVAVMIDHIWVEAYVDYIPSRGAVHKKGDTWISLDPSFKEYTYVQGIDVSQDVIFDEDEYLDTLRMESPLDFYLSQIQEYFEENYPDTTFFAGVNGAVVKREYLGLLPATLPYQVENRETFIEIPDTDRHLVEFIFRNQFGEVTLSYNAKTPEIAGDGIALFFKPATPYDEQLIEEYGGLYNVPAYLLTLKPSLRIGGSEVAEGDDIGFGENCAFSLKFHNPSGFTDYADHHMIAGGWYGITLNLQKIPGDVMTQVSDTLIPILEKMDLSDTLAPVVIEPEWAELCLHEFGLGYFSMLDASEEIFSGFLDIVLTRYISECLTAFNVSVGYLYGMPYKVDQTGVLMDAGKVILNPFSRDG</sequence>
<accession>A0A660SJC8</accession>
<dbReference type="InterPro" id="IPR002931">
    <property type="entry name" value="Transglutaminase-like"/>
</dbReference>
<dbReference type="EMBL" id="QNBE01000053">
    <property type="protein sequence ID" value="RKX70060.1"/>
    <property type="molecule type" value="Genomic_DNA"/>
</dbReference>
<dbReference type="Gene3D" id="3.10.620.30">
    <property type="match status" value="1"/>
</dbReference>
<comment type="caution">
    <text evidence="2">The sequence shown here is derived from an EMBL/GenBank/DDBJ whole genome shotgun (WGS) entry which is preliminary data.</text>
</comment>
<feature type="domain" description="Transglutaminase-like" evidence="1">
    <location>
        <begin position="242"/>
        <end position="377"/>
    </location>
</feature>
<dbReference type="AlphaFoldDB" id="A0A660SJC8"/>
<reference evidence="2 3" key="1">
    <citation type="submission" date="2018-06" db="EMBL/GenBank/DDBJ databases">
        <title>Extensive metabolic versatility and redundancy in microbially diverse, dynamic hydrothermal sediments.</title>
        <authorList>
            <person name="Dombrowski N."/>
            <person name="Teske A."/>
            <person name="Baker B.J."/>
        </authorList>
    </citation>
    <scope>NUCLEOTIDE SEQUENCE [LARGE SCALE GENOMIC DNA]</scope>
    <source>
        <strain evidence="2">B36_G15</strain>
    </source>
</reference>
<dbReference type="Pfam" id="PF01841">
    <property type="entry name" value="Transglut_core"/>
    <property type="match status" value="1"/>
</dbReference>
<evidence type="ECO:0000313" key="2">
    <source>
        <dbReference type="EMBL" id="RKX70060.1"/>
    </source>
</evidence>
<dbReference type="SUPFAM" id="SSF54001">
    <property type="entry name" value="Cysteine proteinases"/>
    <property type="match status" value="1"/>
</dbReference>
<name>A0A660SJC8_UNCW3</name>